<dbReference type="PANTHER" id="PTHR43085:SF13">
    <property type="entry name" value="INOSITOL 3-KINASE"/>
    <property type="match status" value="1"/>
</dbReference>
<dbReference type="GO" id="GO:0010264">
    <property type="term" value="P:myo-inositol hexakisphosphate biosynthetic process"/>
    <property type="evidence" value="ECO:0007669"/>
    <property type="project" value="EnsemblPlants"/>
</dbReference>
<keyword evidence="6" id="KW-1185">Reference proteome</keyword>
<keyword evidence="2" id="KW-0808">Transferase</keyword>
<dbReference type="InterPro" id="IPR002173">
    <property type="entry name" value="Carboh/pur_kinase_PfkB_CS"/>
</dbReference>
<evidence type="ECO:0000313" key="6">
    <source>
        <dbReference type="Proteomes" id="UP000007015"/>
    </source>
</evidence>
<dbReference type="HOGENOM" id="CLU_061466_1_0_1"/>
<evidence type="ECO:0000256" key="3">
    <source>
        <dbReference type="ARBA" id="ARBA00022777"/>
    </source>
</evidence>
<dbReference type="InterPro" id="IPR029056">
    <property type="entry name" value="Ribokinase-like"/>
</dbReference>
<dbReference type="InterPro" id="IPR011611">
    <property type="entry name" value="PfkB_dom"/>
</dbReference>
<dbReference type="InterPro" id="IPR050306">
    <property type="entry name" value="PfkB_Carbo_kinase"/>
</dbReference>
<proteinExistence type="inferred from homology"/>
<dbReference type="SUPFAM" id="SSF53613">
    <property type="entry name" value="Ribokinase-like"/>
    <property type="match status" value="1"/>
</dbReference>
<dbReference type="AlphaFoldDB" id="B8AR49"/>
<dbReference type="Pfam" id="PF00294">
    <property type="entry name" value="PfkB"/>
    <property type="match status" value="1"/>
</dbReference>
<organism evidence="5 6">
    <name type="scientific">Oryza sativa subsp. indica</name>
    <name type="common">Rice</name>
    <dbReference type="NCBI Taxonomy" id="39946"/>
    <lineage>
        <taxon>Eukaryota</taxon>
        <taxon>Viridiplantae</taxon>
        <taxon>Streptophyta</taxon>
        <taxon>Embryophyta</taxon>
        <taxon>Tracheophyta</taxon>
        <taxon>Spermatophyta</taxon>
        <taxon>Magnoliopsida</taxon>
        <taxon>Liliopsida</taxon>
        <taxon>Poales</taxon>
        <taxon>Poaceae</taxon>
        <taxon>BOP clade</taxon>
        <taxon>Oryzoideae</taxon>
        <taxon>Oryzeae</taxon>
        <taxon>Oryzinae</taxon>
        <taxon>Oryza</taxon>
        <taxon>Oryza sativa</taxon>
    </lineage>
</organism>
<evidence type="ECO:0000256" key="1">
    <source>
        <dbReference type="ARBA" id="ARBA00010688"/>
    </source>
</evidence>
<dbReference type="Gene3D" id="3.40.1190.20">
    <property type="match status" value="1"/>
</dbReference>
<gene>
    <name evidence="5" type="ORF">OsI_13436</name>
</gene>
<accession>B8AR49</accession>
<dbReference type="PANTHER" id="PTHR43085">
    <property type="entry name" value="HEXOKINASE FAMILY MEMBER"/>
    <property type="match status" value="1"/>
</dbReference>
<dbReference type="GO" id="GO:0016301">
    <property type="term" value="F:kinase activity"/>
    <property type="evidence" value="ECO:0007669"/>
    <property type="project" value="UniProtKB-KW"/>
</dbReference>
<evidence type="ECO:0000259" key="4">
    <source>
        <dbReference type="Pfam" id="PF00294"/>
    </source>
</evidence>
<dbReference type="Gramene" id="BGIOSGA009843-TA">
    <property type="protein sequence ID" value="BGIOSGA009843-PA"/>
    <property type="gene ID" value="BGIOSGA009843"/>
</dbReference>
<keyword evidence="3" id="KW-0418">Kinase</keyword>
<comment type="similarity">
    <text evidence="1">Belongs to the carbohydrate kinase PfkB family.</text>
</comment>
<evidence type="ECO:0000313" key="5">
    <source>
        <dbReference type="EMBL" id="EEC76146.1"/>
    </source>
</evidence>
<feature type="domain" description="Carbohydrate kinase PfkB" evidence="4">
    <location>
        <begin position="129"/>
        <end position="203"/>
    </location>
</feature>
<dbReference type="Proteomes" id="UP000007015">
    <property type="component" value="Chromosome 3"/>
</dbReference>
<sequence length="281" mass="30246">MPLAAEPDEVVVEVEEEEERGLRRVYACDPIYPTDLPDRRFAYGLAVGVAGEVLPETLERMIRLCRAVLVDAQALIRAFDGEAKGGGAVRHVALEATPYARLLPRVAFLKASSEEAPYVGVETARRRCCVIVTEGRDGCRLYWDGGEARVAPFPAVQVDPTGAGDSFLAGFASGLLWGLSATDAALLGNFFGAAAVSQVGVPTFDPKMLQAVKQILEKAVKRPCTHINGNTFTFQRSSIHDELHKSLQEAAMLVCEQKQANSPATDNGDVCSINELTSLPS</sequence>
<dbReference type="PROSITE" id="PS00584">
    <property type="entry name" value="PFKB_KINASES_2"/>
    <property type="match status" value="1"/>
</dbReference>
<protein>
    <recommendedName>
        <fullName evidence="4">Carbohydrate kinase PfkB domain-containing protein</fullName>
    </recommendedName>
</protein>
<dbReference type="EMBL" id="CM000128">
    <property type="protein sequence ID" value="EEC76146.1"/>
    <property type="molecule type" value="Genomic_DNA"/>
</dbReference>
<dbReference type="STRING" id="39946.B8AR49"/>
<dbReference type="OMA" id="GPCAHIN"/>
<evidence type="ECO:0000256" key="2">
    <source>
        <dbReference type="ARBA" id="ARBA00022679"/>
    </source>
</evidence>
<reference evidence="5 6" key="1">
    <citation type="journal article" date="2005" name="PLoS Biol.">
        <title>The genomes of Oryza sativa: a history of duplications.</title>
        <authorList>
            <person name="Yu J."/>
            <person name="Wang J."/>
            <person name="Lin W."/>
            <person name="Li S."/>
            <person name="Li H."/>
            <person name="Zhou J."/>
            <person name="Ni P."/>
            <person name="Dong W."/>
            <person name="Hu S."/>
            <person name="Zeng C."/>
            <person name="Zhang J."/>
            <person name="Zhang Y."/>
            <person name="Li R."/>
            <person name="Xu Z."/>
            <person name="Li S."/>
            <person name="Li X."/>
            <person name="Zheng H."/>
            <person name="Cong L."/>
            <person name="Lin L."/>
            <person name="Yin J."/>
            <person name="Geng J."/>
            <person name="Li G."/>
            <person name="Shi J."/>
            <person name="Liu J."/>
            <person name="Lv H."/>
            <person name="Li J."/>
            <person name="Wang J."/>
            <person name="Deng Y."/>
            <person name="Ran L."/>
            <person name="Shi X."/>
            <person name="Wang X."/>
            <person name="Wu Q."/>
            <person name="Li C."/>
            <person name="Ren X."/>
            <person name="Wang J."/>
            <person name="Wang X."/>
            <person name="Li D."/>
            <person name="Liu D."/>
            <person name="Zhang X."/>
            <person name="Ji Z."/>
            <person name="Zhao W."/>
            <person name="Sun Y."/>
            <person name="Zhang Z."/>
            <person name="Bao J."/>
            <person name="Han Y."/>
            <person name="Dong L."/>
            <person name="Ji J."/>
            <person name="Chen P."/>
            <person name="Wu S."/>
            <person name="Liu J."/>
            <person name="Xiao Y."/>
            <person name="Bu D."/>
            <person name="Tan J."/>
            <person name="Yang L."/>
            <person name="Ye C."/>
            <person name="Zhang J."/>
            <person name="Xu J."/>
            <person name="Zhou Y."/>
            <person name="Yu Y."/>
            <person name="Zhang B."/>
            <person name="Zhuang S."/>
            <person name="Wei H."/>
            <person name="Liu B."/>
            <person name="Lei M."/>
            <person name="Yu H."/>
            <person name="Li Y."/>
            <person name="Xu H."/>
            <person name="Wei S."/>
            <person name="He X."/>
            <person name="Fang L."/>
            <person name="Zhang Z."/>
            <person name="Zhang Y."/>
            <person name="Huang X."/>
            <person name="Su Z."/>
            <person name="Tong W."/>
            <person name="Li J."/>
            <person name="Tong Z."/>
            <person name="Li S."/>
            <person name="Ye J."/>
            <person name="Wang L."/>
            <person name="Fang L."/>
            <person name="Lei T."/>
            <person name="Chen C."/>
            <person name="Chen H."/>
            <person name="Xu Z."/>
            <person name="Li H."/>
            <person name="Huang H."/>
            <person name="Zhang F."/>
            <person name="Xu H."/>
            <person name="Li N."/>
            <person name="Zhao C."/>
            <person name="Li S."/>
            <person name="Dong L."/>
            <person name="Huang Y."/>
            <person name="Li L."/>
            <person name="Xi Y."/>
            <person name="Qi Q."/>
            <person name="Li W."/>
            <person name="Zhang B."/>
            <person name="Hu W."/>
            <person name="Zhang Y."/>
            <person name="Tian X."/>
            <person name="Jiao Y."/>
            <person name="Liang X."/>
            <person name="Jin J."/>
            <person name="Gao L."/>
            <person name="Zheng W."/>
            <person name="Hao B."/>
            <person name="Liu S."/>
            <person name="Wang W."/>
            <person name="Yuan L."/>
            <person name="Cao M."/>
            <person name="McDermott J."/>
            <person name="Samudrala R."/>
            <person name="Wang J."/>
            <person name="Wong G.K."/>
            <person name="Yang H."/>
        </authorList>
    </citation>
    <scope>NUCLEOTIDE SEQUENCE [LARGE SCALE GENOMIC DNA]</scope>
    <source>
        <strain evidence="6">cv. 93-11</strain>
    </source>
</reference>
<name>B8AR49_ORYSI</name>